<feature type="region of interest" description="Disordered" evidence="1">
    <location>
        <begin position="96"/>
        <end position="117"/>
    </location>
</feature>
<evidence type="ECO:0000313" key="3">
    <source>
        <dbReference type="Proteomes" id="UP000799536"/>
    </source>
</evidence>
<feature type="compositionally biased region" description="Polar residues" evidence="1">
    <location>
        <begin position="26"/>
        <end position="38"/>
    </location>
</feature>
<reference evidence="2" key="1">
    <citation type="journal article" date="2020" name="Stud. Mycol.">
        <title>101 Dothideomycetes genomes: a test case for predicting lifestyles and emergence of pathogens.</title>
        <authorList>
            <person name="Haridas S."/>
            <person name="Albert R."/>
            <person name="Binder M."/>
            <person name="Bloem J."/>
            <person name="Labutti K."/>
            <person name="Salamov A."/>
            <person name="Andreopoulos B."/>
            <person name="Baker S."/>
            <person name="Barry K."/>
            <person name="Bills G."/>
            <person name="Bluhm B."/>
            <person name="Cannon C."/>
            <person name="Castanera R."/>
            <person name="Culley D."/>
            <person name="Daum C."/>
            <person name="Ezra D."/>
            <person name="Gonzalez J."/>
            <person name="Henrissat B."/>
            <person name="Kuo A."/>
            <person name="Liang C."/>
            <person name="Lipzen A."/>
            <person name="Lutzoni F."/>
            <person name="Magnuson J."/>
            <person name="Mondo S."/>
            <person name="Nolan M."/>
            <person name="Ohm R."/>
            <person name="Pangilinan J."/>
            <person name="Park H.-J."/>
            <person name="Ramirez L."/>
            <person name="Alfaro M."/>
            <person name="Sun H."/>
            <person name="Tritt A."/>
            <person name="Yoshinaga Y."/>
            <person name="Zwiers L.-H."/>
            <person name="Turgeon B."/>
            <person name="Goodwin S."/>
            <person name="Spatafora J."/>
            <person name="Crous P."/>
            <person name="Grigoriev I."/>
        </authorList>
    </citation>
    <scope>NUCLEOTIDE SEQUENCE</scope>
    <source>
        <strain evidence="2">ATCC 74209</strain>
    </source>
</reference>
<feature type="region of interest" description="Disordered" evidence="1">
    <location>
        <begin position="222"/>
        <end position="269"/>
    </location>
</feature>
<keyword evidence="3" id="KW-1185">Reference proteome</keyword>
<feature type="compositionally biased region" description="Polar residues" evidence="1">
    <location>
        <begin position="247"/>
        <end position="264"/>
    </location>
</feature>
<comment type="caution">
    <text evidence="2">The sequence shown here is derived from an EMBL/GenBank/DDBJ whole genome shotgun (WGS) entry which is preliminary data.</text>
</comment>
<feature type="compositionally biased region" description="Polar residues" evidence="1">
    <location>
        <begin position="1"/>
        <end position="16"/>
    </location>
</feature>
<sequence>MAARQSNDSQHSNSSPFPDGGDDAQIESSNLERITVSMQLGVERTRPSPNAPSYLQGGYRTWDDRSNTPHRSFHDPLHHAAAAAQIAMERTRASNNLPNQLRGGGRGPPDQPSRDPLHLPVAAAQTTVEKTWPLESPQSQRPGEYRVGNGRPFFTRHPARDTLHRPVATSQTTPTRWRITPRNPPHAEERPTSDTPFRNPAAQHYLRQRRCALQCTPVNQPNVPPNPGLFSRWEHPPPASEPPNGVLSPSSSTPRPVISNSGSERTMPAVLPVPPTPAPPARPPIPSQVPPPTPHLAPPQPLLLYIPASLPHHPPTMNSPGFQSRTTALPTSAQGRPFPLLSCVTILIRAAIPHVTLKQKYIYFPLSEELVFRANQWNVQEDTRGRCMHLLSRATVLRHALRLGWGFRGLRRVISGMWDADGEDLSGAWDSAG</sequence>
<feature type="region of interest" description="Disordered" evidence="1">
    <location>
        <begin position="167"/>
        <end position="199"/>
    </location>
</feature>
<evidence type="ECO:0000256" key="1">
    <source>
        <dbReference type="SAM" id="MobiDB-lite"/>
    </source>
</evidence>
<dbReference type="Proteomes" id="UP000799536">
    <property type="component" value="Unassembled WGS sequence"/>
</dbReference>
<feature type="region of interest" description="Disordered" evidence="1">
    <location>
        <begin position="1"/>
        <end position="74"/>
    </location>
</feature>
<accession>A0A9P4JC12</accession>
<dbReference type="EMBL" id="ML994404">
    <property type="protein sequence ID" value="KAF2196380.1"/>
    <property type="molecule type" value="Genomic_DNA"/>
</dbReference>
<gene>
    <name evidence="2" type="ORF">GQ43DRAFT_436064</name>
</gene>
<protein>
    <submittedName>
        <fullName evidence="2">Uncharacterized protein</fullName>
    </submittedName>
</protein>
<dbReference type="AlphaFoldDB" id="A0A9P4JC12"/>
<feature type="compositionally biased region" description="Basic and acidic residues" evidence="1">
    <location>
        <begin position="61"/>
        <end position="74"/>
    </location>
</feature>
<evidence type="ECO:0000313" key="2">
    <source>
        <dbReference type="EMBL" id="KAF2196380.1"/>
    </source>
</evidence>
<proteinExistence type="predicted"/>
<organism evidence="2 3">
    <name type="scientific">Delitschia confertaspora ATCC 74209</name>
    <dbReference type="NCBI Taxonomy" id="1513339"/>
    <lineage>
        <taxon>Eukaryota</taxon>
        <taxon>Fungi</taxon>
        <taxon>Dikarya</taxon>
        <taxon>Ascomycota</taxon>
        <taxon>Pezizomycotina</taxon>
        <taxon>Dothideomycetes</taxon>
        <taxon>Pleosporomycetidae</taxon>
        <taxon>Pleosporales</taxon>
        <taxon>Delitschiaceae</taxon>
        <taxon>Delitschia</taxon>
    </lineage>
</organism>
<name>A0A9P4JC12_9PLEO</name>